<dbReference type="AlphaFoldDB" id="A0A7Y2P0R0"/>
<proteinExistence type="inferred from homology"/>
<gene>
    <name evidence="7" type="ORF">HGB41_19545</name>
</gene>
<dbReference type="GO" id="GO:0016020">
    <property type="term" value="C:membrane"/>
    <property type="evidence" value="ECO:0007669"/>
    <property type="project" value="UniProtKB-SubCell"/>
</dbReference>
<evidence type="ECO:0000256" key="5">
    <source>
        <dbReference type="ARBA" id="ARBA00023136"/>
    </source>
</evidence>
<keyword evidence="3 6" id="KW-0812">Transmembrane</keyword>
<keyword evidence="4 6" id="KW-1133">Transmembrane helix</keyword>
<name>A0A7Y2P0R0_9BURK</name>
<dbReference type="PANTHER" id="PTHR21716:SF64">
    <property type="entry name" value="AI-2 TRANSPORT PROTEIN TQSA"/>
    <property type="match status" value="1"/>
</dbReference>
<evidence type="ECO:0000256" key="1">
    <source>
        <dbReference type="ARBA" id="ARBA00004141"/>
    </source>
</evidence>
<evidence type="ECO:0000256" key="3">
    <source>
        <dbReference type="ARBA" id="ARBA00022692"/>
    </source>
</evidence>
<feature type="transmembrane region" description="Helical" evidence="6">
    <location>
        <begin position="66"/>
        <end position="91"/>
    </location>
</feature>
<feature type="transmembrane region" description="Helical" evidence="6">
    <location>
        <begin position="161"/>
        <end position="180"/>
    </location>
</feature>
<evidence type="ECO:0000313" key="7">
    <source>
        <dbReference type="EMBL" id="NNG25182.1"/>
    </source>
</evidence>
<dbReference type="EMBL" id="JABAIV010000008">
    <property type="protein sequence ID" value="NNG25182.1"/>
    <property type="molecule type" value="Genomic_DNA"/>
</dbReference>
<sequence length="384" mass="41612">MPFSFTPEQKQSTFWLALWLAVALLLYTLGPILSPFIAAAILAYMLGGAVDRLANARNGRRRMPRVLAVSIVLTAFCAAVVALFLTVVPVLRAEIPLLQAKIPAFFTWLDTYLAPWLGQYGIHVKLDSAGLRALLEQQVAAGGDDMWTSVLAKVKVGGSALLGWIATLTLVPVVLFYLLLDWHALLARIEGAIPRRWAPQTVGMAVEADVLLAQYLRGQLLVMIVLAVYYSVALYFVGLDVALPVGVLTGLLGFVPYLGFGLGMLLALVAALLQFSGWAGLAWVVAIYTAGQLIESFILTPRLVGERIGLHPLAVIFSLMAFGELFGFAGVLLALPASAVLMVGFRHVRRHYLRSSFYNAGSMEQSLVYVSEPEPDASRVKATP</sequence>
<dbReference type="GO" id="GO:0055085">
    <property type="term" value="P:transmembrane transport"/>
    <property type="evidence" value="ECO:0007669"/>
    <property type="project" value="TreeGrafter"/>
</dbReference>
<feature type="transmembrane region" description="Helical" evidence="6">
    <location>
        <begin position="12"/>
        <end position="30"/>
    </location>
</feature>
<feature type="transmembrane region" description="Helical" evidence="6">
    <location>
        <begin position="251"/>
        <end position="273"/>
    </location>
</feature>
<comment type="similarity">
    <text evidence="2">Belongs to the autoinducer-2 exporter (AI-2E) (TC 2.A.86) family.</text>
</comment>
<evidence type="ECO:0000256" key="2">
    <source>
        <dbReference type="ARBA" id="ARBA00009773"/>
    </source>
</evidence>
<feature type="transmembrane region" description="Helical" evidence="6">
    <location>
        <begin position="220"/>
        <end position="239"/>
    </location>
</feature>
<keyword evidence="5 6" id="KW-0472">Membrane</keyword>
<evidence type="ECO:0000313" key="8">
    <source>
        <dbReference type="Proteomes" id="UP000533905"/>
    </source>
</evidence>
<protein>
    <submittedName>
        <fullName evidence="7">AI-2E family transporter</fullName>
    </submittedName>
</protein>
<reference evidence="7 8" key="1">
    <citation type="submission" date="2020-04" db="EMBL/GenBank/DDBJ databases">
        <title>Massilia sp. nov., a cold adapted bacteria isolated from Arctic soil.</title>
        <authorList>
            <person name="Son J."/>
            <person name="Ka J.-O."/>
        </authorList>
    </citation>
    <scope>NUCLEOTIDE SEQUENCE [LARGE SCALE GENOMIC DNA]</scope>
    <source>
        <strain evidence="7 8">ML15P13</strain>
    </source>
</reference>
<feature type="transmembrane region" description="Helical" evidence="6">
    <location>
        <begin position="280"/>
        <end position="299"/>
    </location>
</feature>
<dbReference type="Pfam" id="PF01594">
    <property type="entry name" value="AI-2E_transport"/>
    <property type="match status" value="1"/>
</dbReference>
<dbReference type="RefSeq" id="WP_171087578.1">
    <property type="nucleotide sequence ID" value="NZ_JABAIV010000008.1"/>
</dbReference>
<feature type="transmembrane region" description="Helical" evidence="6">
    <location>
        <begin position="319"/>
        <end position="345"/>
    </location>
</feature>
<evidence type="ECO:0000256" key="4">
    <source>
        <dbReference type="ARBA" id="ARBA00022989"/>
    </source>
</evidence>
<keyword evidence="8" id="KW-1185">Reference proteome</keyword>
<dbReference type="PANTHER" id="PTHR21716">
    <property type="entry name" value="TRANSMEMBRANE PROTEIN"/>
    <property type="match status" value="1"/>
</dbReference>
<accession>A0A7Y2P0R0</accession>
<evidence type="ECO:0000256" key="6">
    <source>
        <dbReference type="SAM" id="Phobius"/>
    </source>
</evidence>
<dbReference type="InterPro" id="IPR002549">
    <property type="entry name" value="AI-2E-like"/>
</dbReference>
<comment type="caution">
    <text evidence="7">The sequence shown here is derived from an EMBL/GenBank/DDBJ whole genome shotgun (WGS) entry which is preliminary data.</text>
</comment>
<organism evidence="7 8">
    <name type="scientific">Telluria aromaticivorans</name>
    <dbReference type="NCBI Taxonomy" id="2725995"/>
    <lineage>
        <taxon>Bacteria</taxon>
        <taxon>Pseudomonadati</taxon>
        <taxon>Pseudomonadota</taxon>
        <taxon>Betaproteobacteria</taxon>
        <taxon>Burkholderiales</taxon>
        <taxon>Oxalobacteraceae</taxon>
        <taxon>Telluria group</taxon>
        <taxon>Telluria</taxon>
    </lineage>
</organism>
<dbReference type="Proteomes" id="UP000533905">
    <property type="component" value="Unassembled WGS sequence"/>
</dbReference>
<comment type="subcellular location">
    <subcellularLocation>
        <location evidence="1">Membrane</location>
        <topology evidence="1">Multi-pass membrane protein</topology>
    </subcellularLocation>
</comment>